<evidence type="ECO:0000256" key="1">
    <source>
        <dbReference type="ARBA" id="ARBA00008129"/>
    </source>
</evidence>
<dbReference type="PANTHER" id="PTHR46044">
    <property type="entry name" value="NITRILASE"/>
    <property type="match status" value="1"/>
</dbReference>
<keyword evidence="5" id="KW-1185">Reference proteome</keyword>
<dbReference type="PANTHER" id="PTHR46044:SF1">
    <property type="entry name" value="CN HYDROLASE DOMAIN-CONTAINING PROTEIN"/>
    <property type="match status" value="1"/>
</dbReference>
<dbReference type="Gene3D" id="3.60.110.10">
    <property type="entry name" value="Carbon-nitrogen hydrolase"/>
    <property type="match status" value="1"/>
</dbReference>
<dbReference type="Proteomes" id="UP000243950">
    <property type="component" value="Unassembled WGS sequence"/>
</dbReference>
<protein>
    <submittedName>
        <fullName evidence="4">Predicted amidohydrolase</fullName>
    </submittedName>
</protein>
<dbReference type="EMBL" id="FOMO01000006">
    <property type="protein sequence ID" value="SFD96637.1"/>
    <property type="molecule type" value="Genomic_DNA"/>
</dbReference>
<dbReference type="InterPro" id="IPR036526">
    <property type="entry name" value="C-N_Hydrolase_sf"/>
</dbReference>
<proteinExistence type="inferred from homology"/>
<keyword evidence="4" id="KW-0378">Hydrolase</keyword>
<organism evidence="4 5">
    <name type="scientific">Pseudomonas straminea</name>
    <dbReference type="NCBI Taxonomy" id="47882"/>
    <lineage>
        <taxon>Bacteria</taxon>
        <taxon>Pseudomonadati</taxon>
        <taxon>Pseudomonadota</taxon>
        <taxon>Gammaproteobacteria</taxon>
        <taxon>Pseudomonadales</taxon>
        <taxon>Pseudomonadaceae</taxon>
        <taxon>Phytopseudomonas</taxon>
    </lineage>
</organism>
<comment type="similarity">
    <text evidence="1">Belongs to the carbon-nitrogen hydrolase superfamily. Nitrilase family.</text>
</comment>
<evidence type="ECO:0000256" key="2">
    <source>
        <dbReference type="PROSITE-ProRule" id="PRU10139"/>
    </source>
</evidence>
<dbReference type="PROSITE" id="PS50263">
    <property type="entry name" value="CN_HYDROLASE"/>
    <property type="match status" value="1"/>
</dbReference>
<reference evidence="5" key="1">
    <citation type="submission" date="2016-10" db="EMBL/GenBank/DDBJ databases">
        <authorList>
            <person name="Varghese N."/>
            <person name="Submissions S."/>
        </authorList>
    </citation>
    <scope>NUCLEOTIDE SEQUENCE [LARGE SCALE GENOMIC DNA]</scope>
    <source>
        <strain evidence="5">JCM 2783</strain>
    </source>
</reference>
<name>A0A1I1WN80_PSEOC</name>
<dbReference type="Pfam" id="PF00795">
    <property type="entry name" value="CN_hydrolase"/>
    <property type="match status" value="1"/>
</dbReference>
<dbReference type="CDD" id="cd07564">
    <property type="entry name" value="nitrilases_CHs"/>
    <property type="match status" value="1"/>
</dbReference>
<gene>
    <name evidence="4" type="ORF">SAMN05216372_10676</name>
</gene>
<feature type="active site" description="Proton acceptor" evidence="2">
    <location>
        <position position="44"/>
    </location>
</feature>
<dbReference type="InterPro" id="IPR000132">
    <property type="entry name" value="Nitrilase/CN_hydratase_CS"/>
</dbReference>
<evidence type="ECO:0000259" key="3">
    <source>
        <dbReference type="PROSITE" id="PS50263"/>
    </source>
</evidence>
<dbReference type="SUPFAM" id="SSF56317">
    <property type="entry name" value="Carbon-nitrogen hydrolase"/>
    <property type="match status" value="1"/>
</dbReference>
<dbReference type="InterPro" id="IPR003010">
    <property type="entry name" value="C-N_Hydrolase"/>
</dbReference>
<evidence type="ECO:0000313" key="5">
    <source>
        <dbReference type="Proteomes" id="UP000243950"/>
    </source>
</evidence>
<dbReference type="GO" id="GO:0000257">
    <property type="term" value="F:nitrilase activity"/>
    <property type="evidence" value="ECO:0007669"/>
    <property type="project" value="UniProtKB-ARBA"/>
</dbReference>
<accession>A0A1I1WN80</accession>
<dbReference type="RefSeq" id="WP_093505248.1">
    <property type="nucleotide sequence ID" value="NZ_BSSG01000006.1"/>
</dbReference>
<dbReference type="PROSITE" id="PS00920">
    <property type="entry name" value="NITRIL_CHT_1"/>
    <property type="match status" value="1"/>
</dbReference>
<sequence>MNEKTIALIQQPPAVLDTAQTLERAVAHIAEAAARGAQLIVFPETWVSGYPAWVFGMAGWDDAHAKRWYQRLLADSPVLGAHDDMHDGLAPIRAAAREHQVSVVVGINERARAQSGSLFNSLVTIGADGCLLNVHRKLTPTHTERNVWANGDAAGLRVVDTPVGRVGGLICWEHWHPLARQALHAQDEQIHVAVWPDMPEMHHIAARSYAFEGRCFVLCAGQYLTTADLPFDLLDAYRQGAGAEQSVDGVLFAGGSGVVGPDGMWLAPPLVGEAGIVMATLDLDCVDAQRHDLDVAGHYLRPDVFELHVDRRPRTGIALRDS</sequence>
<feature type="domain" description="CN hydrolase" evidence="3">
    <location>
        <begin position="4"/>
        <end position="283"/>
    </location>
</feature>
<dbReference type="InterPro" id="IPR044149">
    <property type="entry name" value="Nitrilases_CHs"/>
</dbReference>
<evidence type="ECO:0000313" key="4">
    <source>
        <dbReference type="EMBL" id="SFD96637.1"/>
    </source>
</evidence>
<dbReference type="PROSITE" id="PS00921">
    <property type="entry name" value="NITRIL_CHT_2"/>
    <property type="match status" value="1"/>
</dbReference>
<dbReference type="AlphaFoldDB" id="A0A1I1WN80"/>